<evidence type="ECO:0000256" key="5">
    <source>
        <dbReference type="SAM" id="MobiDB-lite"/>
    </source>
</evidence>
<evidence type="ECO:0000256" key="1">
    <source>
        <dbReference type="ARBA" id="ARBA00022490"/>
    </source>
</evidence>
<protein>
    <submittedName>
        <fullName evidence="6">Segregation and condensation protein B</fullName>
    </submittedName>
</protein>
<evidence type="ECO:0000256" key="3">
    <source>
        <dbReference type="ARBA" id="ARBA00022829"/>
    </source>
</evidence>
<dbReference type="GO" id="GO:0051304">
    <property type="term" value="P:chromosome separation"/>
    <property type="evidence" value="ECO:0007669"/>
    <property type="project" value="InterPro"/>
</dbReference>
<proteinExistence type="predicted"/>
<dbReference type="EMBL" id="UOFS01000022">
    <property type="protein sequence ID" value="VAW95232.1"/>
    <property type="molecule type" value="Genomic_DNA"/>
</dbReference>
<accession>A0A3B1A664</accession>
<organism evidence="6">
    <name type="scientific">hydrothermal vent metagenome</name>
    <dbReference type="NCBI Taxonomy" id="652676"/>
    <lineage>
        <taxon>unclassified sequences</taxon>
        <taxon>metagenomes</taxon>
        <taxon>ecological metagenomes</taxon>
    </lineage>
</organism>
<keyword evidence="1" id="KW-0963">Cytoplasm</keyword>
<gene>
    <name evidence="6" type="ORF">MNBD_GAMMA22-9</name>
</gene>
<name>A0A3B1A664_9ZZZZ</name>
<evidence type="ECO:0000256" key="4">
    <source>
        <dbReference type="ARBA" id="ARBA00023306"/>
    </source>
</evidence>
<dbReference type="NCBIfam" id="TIGR00281">
    <property type="entry name" value="SMC-Scp complex subunit ScpB"/>
    <property type="match status" value="1"/>
</dbReference>
<reference evidence="6" key="1">
    <citation type="submission" date="2018-06" db="EMBL/GenBank/DDBJ databases">
        <authorList>
            <person name="Zhirakovskaya E."/>
        </authorList>
    </citation>
    <scope>NUCLEOTIDE SEQUENCE</scope>
</reference>
<keyword evidence="3" id="KW-0159">Chromosome partition</keyword>
<dbReference type="Pfam" id="PF04079">
    <property type="entry name" value="SMC_ScpB"/>
    <property type="match status" value="1"/>
</dbReference>
<dbReference type="InterPro" id="IPR036388">
    <property type="entry name" value="WH-like_DNA-bd_sf"/>
</dbReference>
<dbReference type="SUPFAM" id="SSF46785">
    <property type="entry name" value="Winged helix' DNA-binding domain"/>
    <property type="match status" value="2"/>
</dbReference>
<dbReference type="InterPro" id="IPR005234">
    <property type="entry name" value="ScpB_csome_segregation"/>
</dbReference>
<evidence type="ECO:0000256" key="2">
    <source>
        <dbReference type="ARBA" id="ARBA00022618"/>
    </source>
</evidence>
<dbReference type="InterPro" id="IPR036390">
    <property type="entry name" value="WH_DNA-bd_sf"/>
</dbReference>
<dbReference type="PANTHER" id="PTHR34298:SF2">
    <property type="entry name" value="SEGREGATION AND CONDENSATION PROTEIN B"/>
    <property type="match status" value="1"/>
</dbReference>
<feature type="region of interest" description="Disordered" evidence="5">
    <location>
        <begin position="207"/>
        <end position="230"/>
    </location>
</feature>
<keyword evidence="2" id="KW-0132">Cell division</keyword>
<dbReference type="AlphaFoldDB" id="A0A3B1A664"/>
<feature type="compositionally biased region" description="Acidic residues" evidence="5">
    <location>
        <begin position="207"/>
        <end position="220"/>
    </location>
</feature>
<dbReference type="GO" id="GO:0051301">
    <property type="term" value="P:cell division"/>
    <property type="evidence" value="ECO:0007669"/>
    <property type="project" value="UniProtKB-KW"/>
</dbReference>
<dbReference type="Gene3D" id="1.10.10.10">
    <property type="entry name" value="Winged helix-like DNA-binding domain superfamily/Winged helix DNA-binding domain"/>
    <property type="match status" value="2"/>
</dbReference>
<dbReference type="PANTHER" id="PTHR34298">
    <property type="entry name" value="SEGREGATION AND CONDENSATION PROTEIN B"/>
    <property type="match status" value="1"/>
</dbReference>
<keyword evidence="4" id="KW-0131">Cell cycle</keyword>
<evidence type="ECO:0000313" key="6">
    <source>
        <dbReference type="EMBL" id="VAW95232.1"/>
    </source>
</evidence>
<sequence length="230" mass="26057">MKIEQLKNIIEAALLASAVPLKAEKLQELFTEDEEVSSDDILKALNILGENCAERSIELKEVRSGFRLQVKQNYTEWVSKLWQERPSKYSRALLETLALVAYRQPITRSEVEQVRGVSVSSHIMKTLLERNWVKVVGHRDVPGKPGLYATTKEFLDYFNLKNLSELPPLSEIRDIDSINAELEFEMPAADPITEPDDNHIKLSIDIDDSEEISESDEANDSDSSVEVLEA</sequence>